<evidence type="ECO:0000256" key="1">
    <source>
        <dbReference type="SAM" id="MobiDB-lite"/>
    </source>
</evidence>
<dbReference type="EMBL" id="AGNK02004779">
    <property type="status" value="NOT_ANNOTATED_CDS"/>
    <property type="molecule type" value="Genomic_DNA"/>
</dbReference>
<protein>
    <submittedName>
        <fullName evidence="2">Uncharacterized protein</fullName>
    </submittedName>
</protein>
<keyword evidence="3" id="KW-1185">Reference proteome</keyword>
<evidence type="ECO:0000313" key="3">
    <source>
        <dbReference type="Proteomes" id="UP000004995"/>
    </source>
</evidence>
<organism evidence="2 3">
    <name type="scientific">Setaria italica</name>
    <name type="common">Foxtail millet</name>
    <name type="synonym">Panicum italicum</name>
    <dbReference type="NCBI Taxonomy" id="4555"/>
    <lineage>
        <taxon>Eukaryota</taxon>
        <taxon>Viridiplantae</taxon>
        <taxon>Streptophyta</taxon>
        <taxon>Embryophyta</taxon>
        <taxon>Tracheophyta</taxon>
        <taxon>Spermatophyta</taxon>
        <taxon>Magnoliopsida</taxon>
        <taxon>Liliopsida</taxon>
        <taxon>Poales</taxon>
        <taxon>Poaceae</taxon>
        <taxon>PACMAD clade</taxon>
        <taxon>Panicoideae</taxon>
        <taxon>Panicodae</taxon>
        <taxon>Paniceae</taxon>
        <taxon>Cenchrinae</taxon>
        <taxon>Setaria</taxon>
    </lineage>
</organism>
<reference evidence="3" key="1">
    <citation type="journal article" date="2012" name="Nat. Biotechnol.">
        <title>Reference genome sequence of the model plant Setaria.</title>
        <authorList>
            <person name="Bennetzen J.L."/>
            <person name="Schmutz J."/>
            <person name="Wang H."/>
            <person name="Percifield R."/>
            <person name="Hawkins J."/>
            <person name="Pontaroli A.C."/>
            <person name="Estep M."/>
            <person name="Feng L."/>
            <person name="Vaughn J.N."/>
            <person name="Grimwood J."/>
            <person name="Jenkins J."/>
            <person name="Barry K."/>
            <person name="Lindquist E."/>
            <person name="Hellsten U."/>
            <person name="Deshpande S."/>
            <person name="Wang X."/>
            <person name="Wu X."/>
            <person name="Mitros T."/>
            <person name="Triplett J."/>
            <person name="Yang X."/>
            <person name="Ye C.Y."/>
            <person name="Mauro-Herrera M."/>
            <person name="Wang L."/>
            <person name="Li P."/>
            <person name="Sharma M."/>
            <person name="Sharma R."/>
            <person name="Ronald P.C."/>
            <person name="Panaud O."/>
            <person name="Kellogg E.A."/>
            <person name="Brutnell T.P."/>
            <person name="Doust A.N."/>
            <person name="Tuskan G.A."/>
            <person name="Rokhsar D."/>
            <person name="Devos K.M."/>
        </authorList>
    </citation>
    <scope>NUCLEOTIDE SEQUENCE [LARGE SCALE GENOMIC DNA]</scope>
    <source>
        <strain evidence="3">cv. Yugu1</strain>
    </source>
</reference>
<dbReference type="AlphaFoldDB" id="K3ZMP0"/>
<sequence>MAGVAAHEASICIIRVSWKKNTNEHVYEGPITRSRVKKLQQEVHAFLVEINFNIPKNFILPKSFTLVMIRFTHEDVGIAPHGDETQQSDQTTRNMEMKHNN</sequence>
<dbReference type="EnsemblPlants" id="KQK94209">
    <property type="protein sequence ID" value="KQK94209"/>
    <property type="gene ID" value="SETIT_027860mg"/>
</dbReference>
<accession>K3ZMP0</accession>
<dbReference type="Proteomes" id="UP000004995">
    <property type="component" value="Unassembled WGS sequence"/>
</dbReference>
<dbReference type="HOGENOM" id="CLU_2296577_0_0_1"/>
<feature type="compositionally biased region" description="Polar residues" evidence="1">
    <location>
        <begin position="85"/>
        <end position="94"/>
    </location>
</feature>
<evidence type="ECO:0000313" key="2">
    <source>
        <dbReference type="EnsemblPlants" id="KQK94209"/>
    </source>
</evidence>
<dbReference type="Gramene" id="KQK94209">
    <property type="protein sequence ID" value="KQK94209"/>
    <property type="gene ID" value="SETIT_027860mg"/>
</dbReference>
<name>K3ZMP0_SETIT</name>
<feature type="region of interest" description="Disordered" evidence="1">
    <location>
        <begin position="78"/>
        <end position="101"/>
    </location>
</feature>
<dbReference type="InParanoid" id="K3ZMP0"/>
<proteinExistence type="predicted"/>
<reference evidence="2" key="2">
    <citation type="submission" date="2018-08" db="UniProtKB">
        <authorList>
            <consortium name="EnsemblPlants"/>
        </authorList>
    </citation>
    <scope>IDENTIFICATION</scope>
    <source>
        <strain evidence="2">Yugu1</strain>
    </source>
</reference>